<name>A0A0A9DS69_ARUDO</name>
<protein>
    <submittedName>
        <fullName evidence="1">Uncharacterized protein</fullName>
    </submittedName>
</protein>
<proteinExistence type="predicted"/>
<organism evidence="1">
    <name type="scientific">Arundo donax</name>
    <name type="common">Giant reed</name>
    <name type="synonym">Donax arundinaceus</name>
    <dbReference type="NCBI Taxonomy" id="35708"/>
    <lineage>
        <taxon>Eukaryota</taxon>
        <taxon>Viridiplantae</taxon>
        <taxon>Streptophyta</taxon>
        <taxon>Embryophyta</taxon>
        <taxon>Tracheophyta</taxon>
        <taxon>Spermatophyta</taxon>
        <taxon>Magnoliopsida</taxon>
        <taxon>Liliopsida</taxon>
        <taxon>Poales</taxon>
        <taxon>Poaceae</taxon>
        <taxon>PACMAD clade</taxon>
        <taxon>Arundinoideae</taxon>
        <taxon>Arundineae</taxon>
        <taxon>Arundo</taxon>
    </lineage>
</organism>
<sequence>MRASKEFWMRCQKIQTQMEDEKSEWHGAGPGLWWQIAVSMCIEGGEERPMIILDQGRSRLLVQSYIVLKAPSLMLPLVSQRTSSSTSGGRFGCVSRATQQQWFTKS</sequence>
<reference evidence="1" key="2">
    <citation type="journal article" date="2015" name="Data Brief">
        <title>Shoot transcriptome of the giant reed, Arundo donax.</title>
        <authorList>
            <person name="Barrero R.A."/>
            <person name="Guerrero F.D."/>
            <person name="Moolhuijzen P."/>
            <person name="Goolsby J.A."/>
            <person name="Tidwell J."/>
            <person name="Bellgard S.E."/>
            <person name="Bellgard M.I."/>
        </authorList>
    </citation>
    <scope>NUCLEOTIDE SEQUENCE</scope>
    <source>
        <tissue evidence="1">Shoot tissue taken approximately 20 cm above the soil surface</tissue>
    </source>
</reference>
<accession>A0A0A9DS69</accession>
<dbReference type="EMBL" id="GBRH01206451">
    <property type="protein sequence ID" value="JAD91444.1"/>
    <property type="molecule type" value="Transcribed_RNA"/>
</dbReference>
<dbReference type="AlphaFoldDB" id="A0A0A9DS69"/>
<reference evidence="1" key="1">
    <citation type="submission" date="2014-09" db="EMBL/GenBank/DDBJ databases">
        <authorList>
            <person name="Magalhaes I.L.F."/>
            <person name="Oliveira U."/>
            <person name="Santos F.R."/>
            <person name="Vidigal T.H.D.A."/>
            <person name="Brescovit A.D."/>
            <person name="Santos A.J."/>
        </authorList>
    </citation>
    <scope>NUCLEOTIDE SEQUENCE</scope>
    <source>
        <tissue evidence="1">Shoot tissue taken approximately 20 cm above the soil surface</tissue>
    </source>
</reference>
<evidence type="ECO:0000313" key="1">
    <source>
        <dbReference type="EMBL" id="JAD91444.1"/>
    </source>
</evidence>